<name>A0AAE2ZFV0_PRORE</name>
<accession>A0AAE2ZFV0</accession>
<dbReference type="Proteomes" id="UP001155882">
    <property type="component" value="Unassembled WGS sequence"/>
</dbReference>
<sequence length="68" mass="7788">MKGTTLTELNDAYENQAMTLAQKTYSAAGWNGYDIFFCELAINKKKLIPRGKTFIRLLTLCKQADFYD</sequence>
<organism evidence="1 2">
    <name type="scientific">Providencia rettgeri</name>
    <dbReference type="NCBI Taxonomy" id="587"/>
    <lineage>
        <taxon>Bacteria</taxon>
        <taxon>Pseudomonadati</taxon>
        <taxon>Pseudomonadota</taxon>
        <taxon>Gammaproteobacteria</taxon>
        <taxon>Enterobacterales</taxon>
        <taxon>Morganellaceae</taxon>
        <taxon>Providencia</taxon>
    </lineage>
</organism>
<protein>
    <submittedName>
        <fullName evidence="1">Uncharacterized protein</fullName>
    </submittedName>
</protein>
<evidence type="ECO:0000313" key="1">
    <source>
        <dbReference type="EMBL" id="MBW3118987.1"/>
    </source>
</evidence>
<evidence type="ECO:0000313" key="2">
    <source>
        <dbReference type="Proteomes" id="UP001155882"/>
    </source>
</evidence>
<reference evidence="1" key="1">
    <citation type="submission" date="2021-07" db="EMBL/GenBank/DDBJ databases">
        <authorList>
            <person name="Stanton E."/>
        </authorList>
    </citation>
    <scope>NUCLEOTIDE SEQUENCE</scope>
    <source>
        <strain evidence="1">2021EL-01139</strain>
    </source>
</reference>
<comment type="caution">
    <text evidence="1">The sequence shown here is derived from an EMBL/GenBank/DDBJ whole genome shotgun (WGS) entry which is preliminary data.</text>
</comment>
<dbReference type="RefSeq" id="WP_165881062.1">
    <property type="nucleotide sequence ID" value="NZ_JAAOIA010000065.1"/>
</dbReference>
<dbReference type="AlphaFoldDB" id="A0AAE2ZFV0"/>
<proteinExistence type="predicted"/>
<dbReference type="EMBL" id="JAHWLI010000137">
    <property type="protein sequence ID" value="MBW3118987.1"/>
    <property type="molecule type" value="Genomic_DNA"/>
</dbReference>
<gene>
    <name evidence="1" type="ORF">KYI77_21375</name>
</gene>